<reference evidence="3" key="1">
    <citation type="submission" date="2008-12" db="EMBL/GenBank/DDBJ databases">
        <title>Complete sequence of Chloroflexus aggregans DSM 9485.</title>
        <authorList>
            <consortium name="US DOE Joint Genome Institute"/>
            <person name="Lucas S."/>
            <person name="Copeland A."/>
            <person name="Lapidus A."/>
            <person name="Glavina del Rio T."/>
            <person name="Dalin E."/>
            <person name="Tice H."/>
            <person name="Pitluck S."/>
            <person name="Foster B."/>
            <person name="Larimer F."/>
            <person name="Land M."/>
            <person name="Hauser L."/>
            <person name="Kyrpides N."/>
            <person name="Mikhailova N."/>
            <person name="Bryant D."/>
            <person name="Richardson P."/>
        </authorList>
    </citation>
    <scope>NUCLEOTIDE SEQUENCE</scope>
    <source>
        <strain evidence="3">DSM 9485</strain>
    </source>
</reference>
<gene>
    <name evidence="3" type="ordered locus">Cagg_3427</name>
</gene>
<dbReference type="EMBL" id="CP001337">
    <property type="protein sequence ID" value="ACL26269.1"/>
    <property type="molecule type" value="Genomic_DNA"/>
</dbReference>
<dbReference type="AlphaFoldDB" id="B8G8Z4"/>
<keyword evidence="1" id="KW-0472">Membrane</keyword>
<keyword evidence="4" id="KW-1185">Reference proteome</keyword>
<dbReference type="eggNOG" id="ENOG5030M7U">
    <property type="taxonomic scope" value="Bacteria"/>
</dbReference>
<feature type="domain" description="DUF3592" evidence="2">
    <location>
        <begin position="64"/>
        <end position="130"/>
    </location>
</feature>
<evidence type="ECO:0000313" key="4">
    <source>
        <dbReference type="Proteomes" id="UP000002508"/>
    </source>
</evidence>
<evidence type="ECO:0000313" key="3">
    <source>
        <dbReference type="EMBL" id="ACL26269.1"/>
    </source>
</evidence>
<keyword evidence="1" id="KW-0812">Transmembrane</keyword>
<evidence type="ECO:0000256" key="1">
    <source>
        <dbReference type="SAM" id="Phobius"/>
    </source>
</evidence>
<accession>B8G8Z4</accession>
<dbReference type="Proteomes" id="UP000002508">
    <property type="component" value="Chromosome"/>
</dbReference>
<dbReference type="OrthoDB" id="163014at2"/>
<dbReference type="Pfam" id="PF12158">
    <property type="entry name" value="DUF3592"/>
    <property type="match status" value="1"/>
</dbReference>
<keyword evidence="1" id="KW-1133">Transmembrane helix</keyword>
<sequence>MPATEVVVGSEAQRTASSTSAASTSGRWMALATLLCFTVLALAMLVALWRMHTTMRAGMAAAAGIVVGAVQYDDGEINLFYPMVEFQTAAGETIRFRGNIGTAFVPPYKVGNRVKVYYNPAQPRSAIIDR</sequence>
<dbReference type="KEGG" id="cag:Cagg_3427"/>
<feature type="transmembrane region" description="Helical" evidence="1">
    <location>
        <begin position="28"/>
        <end position="49"/>
    </location>
</feature>
<evidence type="ECO:0000259" key="2">
    <source>
        <dbReference type="Pfam" id="PF12158"/>
    </source>
</evidence>
<dbReference type="HOGENOM" id="CLU_1934299_0_0_0"/>
<proteinExistence type="predicted"/>
<name>B8G8Z4_CHLAD</name>
<organism evidence="3 4">
    <name type="scientific">Chloroflexus aggregans (strain MD-66 / DSM 9485)</name>
    <dbReference type="NCBI Taxonomy" id="326427"/>
    <lineage>
        <taxon>Bacteria</taxon>
        <taxon>Bacillati</taxon>
        <taxon>Chloroflexota</taxon>
        <taxon>Chloroflexia</taxon>
        <taxon>Chloroflexales</taxon>
        <taxon>Chloroflexineae</taxon>
        <taxon>Chloroflexaceae</taxon>
        <taxon>Chloroflexus</taxon>
    </lineage>
</organism>
<protein>
    <recommendedName>
        <fullName evidence="2">DUF3592 domain-containing protein</fullName>
    </recommendedName>
</protein>
<dbReference type="STRING" id="326427.Cagg_3427"/>
<dbReference type="InterPro" id="IPR021994">
    <property type="entry name" value="DUF3592"/>
</dbReference>
<dbReference type="RefSeq" id="WP_015942116.1">
    <property type="nucleotide sequence ID" value="NC_011831.1"/>
</dbReference>